<protein>
    <recommendedName>
        <fullName evidence="10">Xylose transport system permease protein XylH</fullName>
    </recommendedName>
</protein>
<dbReference type="InterPro" id="IPR001851">
    <property type="entry name" value="ABC_transp_permease"/>
</dbReference>
<evidence type="ECO:0000256" key="1">
    <source>
        <dbReference type="ARBA" id="ARBA00004651"/>
    </source>
</evidence>
<sequence>MASNVPGPSTGVEPPADNNAANDAAVRAGAGAPAGTAVNEGVAQSDFARDTGTGSLTEFFQDYVRRVRGGEVGALPALAGLIVLVVIFSQASDVFLSKGNLANLPAQAAGFGFIGMGLVFVLLLGEIDLSAGTASGVCAGTMAIVLNNDGNMRHSVGTPTWLVVLLLMVVAAGVAAWSRLWPAVVIIALGVVVLVAQLGSSAILAVYLAVSVGVAIGVLTGLLVSQVGIPSFVVTLALFLGWQGVLLQFIQNGAAIPTRNFGFINGIANKNVPPVLGWVLFLLAIGSYAALTITRSVRRRAAGLSAEPLSVVLARAGALLVIGIAAVLFLNAERSPNPKVISIKGMPWVVPAILVIMVFWTFVLSRTSFGRHIYAVGGNAEAARRAGIDVRRMRTAAFAISSGMAAIGGVVIASKTGGVPADAGGGNTLLYSVGAAVIGGTSLFGGRGRVRDAVIGALVIGMIPNGLGLLNLNSSYNFMITGVVLLMAATVDAVSRKKASATG</sequence>
<dbReference type="RefSeq" id="WP_130492124.1">
    <property type="nucleotide sequence ID" value="NZ_SGXD01000002.1"/>
</dbReference>
<proteinExistence type="predicted"/>
<keyword evidence="7 12" id="KW-1133">Transmembrane helix</keyword>
<accession>A0A4Q7NT15</accession>
<name>A0A4Q7NT15_9ACTN</name>
<feature type="transmembrane region" description="Helical" evidence="12">
    <location>
        <begin position="345"/>
        <end position="364"/>
    </location>
</feature>
<feature type="transmembrane region" description="Helical" evidence="12">
    <location>
        <begin position="275"/>
        <end position="297"/>
    </location>
</feature>
<feature type="transmembrane region" description="Helical" evidence="12">
    <location>
        <begin position="180"/>
        <end position="198"/>
    </location>
</feature>
<gene>
    <name evidence="13" type="ORF">EV189_1289</name>
</gene>
<keyword evidence="14" id="KW-1185">Reference proteome</keyword>
<dbReference type="OrthoDB" id="3468954at2"/>
<evidence type="ECO:0000256" key="5">
    <source>
        <dbReference type="ARBA" id="ARBA00022597"/>
    </source>
</evidence>
<feature type="transmembrane region" description="Helical" evidence="12">
    <location>
        <begin position="428"/>
        <end position="446"/>
    </location>
</feature>
<comment type="function">
    <text evidence="9">Part of the binding-protein-dependent transport system for D-xylose. Probably responsible for the translocation of the substrate across the membrane.</text>
</comment>
<evidence type="ECO:0000256" key="2">
    <source>
        <dbReference type="ARBA" id="ARBA00022448"/>
    </source>
</evidence>
<evidence type="ECO:0000256" key="11">
    <source>
        <dbReference type="SAM" id="MobiDB-lite"/>
    </source>
</evidence>
<evidence type="ECO:0000256" key="12">
    <source>
        <dbReference type="SAM" id="Phobius"/>
    </source>
</evidence>
<dbReference type="GO" id="GO:0022857">
    <property type="term" value="F:transmembrane transporter activity"/>
    <property type="evidence" value="ECO:0007669"/>
    <property type="project" value="InterPro"/>
</dbReference>
<keyword evidence="6 12" id="KW-0812">Transmembrane</keyword>
<evidence type="ECO:0000256" key="3">
    <source>
        <dbReference type="ARBA" id="ARBA00022475"/>
    </source>
</evidence>
<feature type="transmembrane region" description="Helical" evidence="12">
    <location>
        <begin position="104"/>
        <end position="124"/>
    </location>
</feature>
<feature type="transmembrane region" description="Helical" evidence="12">
    <location>
        <begin position="395"/>
        <end position="416"/>
    </location>
</feature>
<dbReference type="Pfam" id="PF02653">
    <property type="entry name" value="BPD_transp_2"/>
    <property type="match status" value="1"/>
</dbReference>
<evidence type="ECO:0000313" key="13">
    <source>
        <dbReference type="EMBL" id="RZS89522.1"/>
    </source>
</evidence>
<feature type="transmembrane region" description="Helical" evidence="12">
    <location>
        <begin position="204"/>
        <end position="224"/>
    </location>
</feature>
<feature type="transmembrane region" description="Helical" evidence="12">
    <location>
        <begin position="129"/>
        <end position="146"/>
    </location>
</feature>
<evidence type="ECO:0000256" key="4">
    <source>
        <dbReference type="ARBA" id="ARBA00022519"/>
    </source>
</evidence>
<feature type="transmembrane region" description="Helical" evidence="12">
    <location>
        <begin position="72"/>
        <end position="92"/>
    </location>
</feature>
<keyword evidence="2" id="KW-0813">Transport</keyword>
<feature type="transmembrane region" description="Helical" evidence="12">
    <location>
        <begin position="158"/>
        <end position="175"/>
    </location>
</feature>
<dbReference type="GO" id="GO:0005886">
    <property type="term" value="C:plasma membrane"/>
    <property type="evidence" value="ECO:0007669"/>
    <property type="project" value="UniProtKB-SubCell"/>
</dbReference>
<keyword evidence="3" id="KW-1003">Cell membrane</keyword>
<dbReference type="AlphaFoldDB" id="A0A4Q7NT15"/>
<dbReference type="CDD" id="cd06579">
    <property type="entry name" value="TM_PBP1_transp_AraH_like"/>
    <property type="match status" value="1"/>
</dbReference>
<organism evidence="13 14">
    <name type="scientific">Motilibacter rhizosphaerae</name>
    <dbReference type="NCBI Taxonomy" id="598652"/>
    <lineage>
        <taxon>Bacteria</taxon>
        <taxon>Bacillati</taxon>
        <taxon>Actinomycetota</taxon>
        <taxon>Actinomycetes</taxon>
        <taxon>Motilibacterales</taxon>
        <taxon>Motilibacteraceae</taxon>
        <taxon>Motilibacter</taxon>
    </lineage>
</organism>
<feature type="transmembrane region" description="Helical" evidence="12">
    <location>
        <begin position="309"/>
        <end position="330"/>
    </location>
</feature>
<reference evidence="13 14" key="1">
    <citation type="submission" date="2019-02" db="EMBL/GenBank/DDBJ databases">
        <title>Genomic Encyclopedia of Type Strains, Phase IV (KMG-IV): sequencing the most valuable type-strain genomes for metagenomic binning, comparative biology and taxonomic classification.</title>
        <authorList>
            <person name="Goeker M."/>
        </authorList>
    </citation>
    <scope>NUCLEOTIDE SEQUENCE [LARGE SCALE GENOMIC DNA]</scope>
    <source>
        <strain evidence="13 14">DSM 45622</strain>
    </source>
</reference>
<feature type="region of interest" description="Disordered" evidence="11">
    <location>
        <begin position="1"/>
        <end position="20"/>
    </location>
</feature>
<evidence type="ECO:0000256" key="7">
    <source>
        <dbReference type="ARBA" id="ARBA00022989"/>
    </source>
</evidence>
<comment type="caution">
    <text evidence="13">The sequence shown here is derived from an EMBL/GenBank/DDBJ whole genome shotgun (WGS) entry which is preliminary data.</text>
</comment>
<feature type="transmembrane region" description="Helical" evidence="12">
    <location>
        <begin position="453"/>
        <end position="470"/>
    </location>
</feature>
<evidence type="ECO:0000256" key="6">
    <source>
        <dbReference type="ARBA" id="ARBA00022692"/>
    </source>
</evidence>
<dbReference type="EMBL" id="SGXD01000002">
    <property type="protein sequence ID" value="RZS89522.1"/>
    <property type="molecule type" value="Genomic_DNA"/>
</dbReference>
<keyword evidence="8 12" id="KW-0472">Membrane</keyword>
<feature type="transmembrane region" description="Helical" evidence="12">
    <location>
        <begin position="476"/>
        <end position="494"/>
    </location>
</feature>
<keyword evidence="5" id="KW-0762">Sugar transport</keyword>
<comment type="subcellular location">
    <subcellularLocation>
        <location evidence="1">Cell membrane</location>
        <topology evidence="1">Multi-pass membrane protein</topology>
    </subcellularLocation>
</comment>
<feature type="transmembrane region" description="Helical" evidence="12">
    <location>
        <begin position="231"/>
        <end position="250"/>
    </location>
</feature>
<evidence type="ECO:0000256" key="10">
    <source>
        <dbReference type="ARBA" id="ARBA00035686"/>
    </source>
</evidence>
<evidence type="ECO:0000256" key="8">
    <source>
        <dbReference type="ARBA" id="ARBA00023136"/>
    </source>
</evidence>
<dbReference type="Proteomes" id="UP000293638">
    <property type="component" value="Unassembled WGS sequence"/>
</dbReference>
<evidence type="ECO:0000313" key="14">
    <source>
        <dbReference type="Proteomes" id="UP000293638"/>
    </source>
</evidence>
<dbReference type="PANTHER" id="PTHR32196:SF32">
    <property type="entry name" value="XYLOSE TRANSPORT SYSTEM PERMEASE PROTEIN XYLH"/>
    <property type="match status" value="1"/>
</dbReference>
<evidence type="ECO:0000256" key="9">
    <source>
        <dbReference type="ARBA" id="ARBA00035611"/>
    </source>
</evidence>
<keyword evidence="4" id="KW-0997">Cell inner membrane</keyword>
<dbReference type="PANTHER" id="PTHR32196">
    <property type="entry name" value="ABC TRANSPORTER PERMEASE PROTEIN YPHD-RELATED-RELATED"/>
    <property type="match status" value="1"/>
</dbReference>